<gene>
    <name evidence="1" type="ORF">RFI_38264</name>
</gene>
<evidence type="ECO:0000313" key="1">
    <source>
        <dbReference type="EMBL" id="ETN99217.1"/>
    </source>
</evidence>
<sequence>MTSAQSGNTLPSEDEITKMNHQMLKQKLLEIGEMARHNESEAVFKLRLSAHCKSMRSRTSNTIDEQSCVPTKLNLGVSLIENQVEMQDKNRQSNIEMASLICTDVNDQLALKKQLSIRTDLDIRHMDHDVIKLAMEQSGRFRYIFNGFRDNFQSWQRQLLARKATYQIFDGNKVYVIEQQSDQENSEYFQCLLLAK</sequence>
<name>X6LB11_RETFI</name>
<proteinExistence type="predicted"/>
<organism evidence="1 2">
    <name type="scientific">Reticulomyxa filosa</name>
    <dbReference type="NCBI Taxonomy" id="46433"/>
    <lineage>
        <taxon>Eukaryota</taxon>
        <taxon>Sar</taxon>
        <taxon>Rhizaria</taxon>
        <taxon>Retaria</taxon>
        <taxon>Foraminifera</taxon>
        <taxon>Monothalamids</taxon>
        <taxon>Reticulomyxidae</taxon>
        <taxon>Reticulomyxa</taxon>
    </lineage>
</organism>
<accession>X6LB11</accession>
<protein>
    <submittedName>
        <fullName evidence="1">Uncharacterized protein</fullName>
    </submittedName>
</protein>
<reference evidence="1 2" key="1">
    <citation type="journal article" date="2013" name="Curr. Biol.">
        <title>The Genome of the Foraminiferan Reticulomyxa filosa.</title>
        <authorList>
            <person name="Glockner G."/>
            <person name="Hulsmann N."/>
            <person name="Schleicher M."/>
            <person name="Noegel A.A."/>
            <person name="Eichinger L."/>
            <person name="Gallinger C."/>
            <person name="Pawlowski J."/>
            <person name="Sierra R."/>
            <person name="Euteneuer U."/>
            <person name="Pillet L."/>
            <person name="Moustafa A."/>
            <person name="Platzer M."/>
            <person name="Groth M."/>
            <person name="Szafranski K."/>
            <person name="Schliwa M."/>
        </authorList>
    </citation>
    <scope>NUCLEOTIDE SEQUENCE [LARGE SCALE GENOMIC DNA]</scope>
</reference>
<comment type="caution">
    <text evidence="1">The sequence shown here is derived from an EMBL/GenBank/DDBJ whole genome shotgun (WGS) entry which is preliminary data.</text>
</comment>
<dbReference type="AlphaFoldDB" id="X6LB11"/>
<dbReference type="EMBL" id="ASPP01044578">
    <property type="protein sequence ID" value="ETN99217.1"/>
    <property type="molecule type" value="Genomic_DNA"/>
</dbReference>
<evidence type="ECO:0000313" key="2">
    <source>
        <dbReference type="Proteomes" id="UP000023152"/>
    </source>
</evidence>
<dbReference type="Proteomes" id="UP000023152">
    <property type="component" value="Unassembled WGS sequence"/>
</dbReference>
<keyword evidence="2" id="KW-1185">Reference proteome</keyword>